<protein>
    <submittedName>
        <fullName evidence="1">Uncharacterized protein</fullName>
    </submittedName>
</protein>
<evidence type="ECO:0000313" key="1">
    <source>
        <dbReference type="EMBL" id="ELY81010.1"/>
    </source>
</evidence>
<dbReference type="Proteomes" id="UP000011592">
    <property type="component" value="Unassembled WGS sequence"/>
</dbReference>
<dbReference type="AlphaFoldDB" id="L9Z3E3"/>
<comment type="caution">
    <text evidence="1">The sequence shown here is derived from an EMBL/GenBank/DDBJ whole genome shotgun (WGS) entry which is preliminary data.</text>
</comment>
<proteinExistence type="predicted"/>
<organism evidence="1 2">
    <name type="scientific">Natrinema gari JCM 14663</name>
    <dbReference type="NCBI Taxonomy" id="1230459"/>
    <lineage>
        <taxon>Archaea</taxon>
        <taxon>Methanobacteriati</taxon>
        <taxon>Methanobacteriota</taxon>
        <taxon>Stenosarchaea group</taxon>
        <taxon>Halobacteria</taxon>
        <taxon>Halobacteriales</taxon>
        <taxon>Natrialbaceae</taxon>
        <taxon>Natrinema</taxon>
    </lineage>
</organism>
<reference evidence="1 2" key="1">
    <citation type="journal article" date="2014" name="PLoS Genet.">
        <title>Phylogenetically driven sequencing of extremely halophilic archaea reveals strategies for static and dynamic osmo-response.</title>
        <authorList>
            <person name="Becker E.A."/>
            <person name="Seitzer P.M."/>
            <person name="Tritt A."/>
            <person name="Larsen D."/>
            <person name="Krusor M."/>
            <person name="Yao A.I."/>
            <person name="Wu D."/>
            <person name="Madern D."/>
            <person name="Eisen J.A."/>
            <person name="Darling A.E."/>
            <person name="Facciotti M.T."/>
        </authorList>
    </citation>
    <scope>NUCLEOTIDE SEQUENCE [LARGE SCALE GENOMIC DNA]</scope>
    <source>
        <strain evidence="1 2">JCM 14663</strain>
    </source>
</reference>
<dbReference type="PATRIC" id="fig|1230459.4.peg.1585"/>
<accession>L9Z3E3</accession>
<gene>
    <name evidence="1" type="ORF">C486_07928</name>
</gene>
<evidence type="ECO:0000313" key="2">
    <source>
        <dbReference type="Proteomes" id="UP000011592"/>
    </source>
</evidence>
<dbReference type="EMBL" id="AOIJ01000044">
    <property type="protein sequence ID" value="ELY81010.1"/>
    <property type="molecule type" value="Genomic_DNA"/>
</dbReference>
<name>L9Z3E3_9EURY</name>
<sequence>MTLLNFDSQEHELILEILRADADDYVDAVVVKDQYKLSAPPVDRVASKRVEDEILESDTYIVNVGLEESPATTDTYHFYPALQDDDERNDRLFIEIRTERDSSELYFDFQQNR</sequence>
<keyword evidence="2" id="KW-1185">Reference proteome</keyword>